<comment type="caution">
    <text evidence="3">The sequence shown here is derived from an EMBL/GenBank/DDBJ whole genome shotgun (WGS) entry which is preliminary data.</text>
</comment>
<dbReference type="STRING" id="1798665.A2942_01920"/>
<dbReference type="Pfam" id="PF13473">
    <property type="entry name" value="Cupredoxin_1"/>
    <property type="match status" value="1"/>
</dbReference>
<keyword evidence="1" id="KW-0472">Membrane</keyword>
<evidence type="ECO:0000313" key="3">
    <source>
        <dbReference type="EMBL" id="OGZ11901.1"/>
    </source>
</evidence>
<accession>A0A1G2DG19</accession>
<dbReference type="AlphaFoldDB" id="A0A1G2DG19"/>
<dbReference type="EMBL" id="MHLP01000031">
    <property type="protein sequence ID" value="OGZ11901.1"/>
    <property type="molecule type" value="Genomic_DNA"/>
</dbReference>
<evidence type="ECO:0000313" key="4">
    <source>
        <dbReference type="Proteomes" id="UP000178534"/>
    </source>
</evidence>
<feature type="domain" description="EfeO-type cupredoxin-like" evidence="2">
    <location>
        <begin position="17"/>
        <end position="118"/>
    </location>
</feature>
<evidence type="ECO:0000259" key="2">
    <source>
        <dbReference type="Pfam" id="PF13473"/>
    </source>
</evidence>
<dbReference type="InterPro" id="IPR028096">
    <property type="entry name" value="EfeO_Cupredoxin"/>
</dbReference>
<name>A0A1G2DG19_9BACT</name>
<proteinExistence type="predicted"/>
<keyword evidence="1" id="KW-0812">Transmembrane</keyword>
<gene>
    <name evidence="3" type="ORF">A2942_01920</name>
</gene>
<sequence length="119" mass="13107">MGSDETIVIIASAFGVVFTYWFFLAKKDKAVEASDSIDIVVEGGYAPEVIAIPKGKKITLNFLRTDPTACLEDVVLGDFNIRRHLPLNEKVAVELTPKHSGEFVYTCGMGMYHGKIIVK</sequence>
<organism evidence="3 4">
    <name type="scientific">Candidatus Lloydbacteria bacterium RIFCSPLOWO2_01_FULL_50_20</name>
    <dbReference type="NCBI Taxonomy" id="1798665"/>
    <lineage>
        <taxon>Bacteria</taxon>
        <taxon>Candidatus Lloydiibacteriota</taxon>
    </lineage>
</organism>
<feature type="transmembrane region" description="Helical" evidence="1">
    <location>
        <begin position="6"/>
        <end position="24"/>
    </location>
</feature>
<evidence type="ECO:0000256" key="1">
    <source>
        <dbReference type="SAM" id="Phobius"/>
    </source>
</evidence>
<dbReference type="Gene3D" id="2.60.40.420">
    <property type="entry name" value="Cupredoxins - blue copper proteins"/>
    <property type="match status" value="1"/>
</dbReference>
<protein>
    <recommendedName>
        <fullName evidence="2">EfeO-type cupredoxin-like domain-containing protein</fullName>
    </recommendedName>
</protein>
<dbReference type="Proteomes" id="UP000178534">
    <property type="component" value="Unassembled WGS sequence"/>
</dbReference>
<reference evidence="3 4" key="1">
    <citation type="journal article" date="2016" name="Nat. Commun.">
        <title>Thousands of microbial genomes shed light on interconnected biogeochemical processes in an aquifer system.</title>
        <authorList>
            <person name="Anantharaman K."/>
            <person name="Brown C.T."/>
            <person name="Hug L.A."/>
            <person name="Sharon I."/>
            <person name="Castelle C.J."/>
            <person name="Probst A.J."/>
            <person name="Thomas B.C."/>
            <person name="Singh A."/>
            <person name="Wilkins M.J."/>
            <person name="Karaoz U."/>
            <person name="Brodie E.L."/>
            <person name="Williams K.H."/>
            <person name="Hubbard S.S."/>
            <person name="Banfield J.F."/>
        </authorList>
    </citation>
    <scope>NUCLEOTIDE SEQUENCE [LARGE SCALE GENOMIC DNA]</scope>
</reference>
<keyword evidence="1" id="KW-1133">Transmembrane helix</keyword>
<dbReference type="InterPro" id="IPR008972">
    <property type="entry name" value="Cupredoxin"/>
</dbReference>
<dbReference type="SUPFAM" id="SSF49503">
    <property type="entry name" value="Cupredoxins"/>
    <property type="match status" value="1"/>
</dbReference>